<dbReference type="GO" id="GO:0043190">
    <property type="term" value="C:ATP-binding cassette (ABC) transporter complex"/>
    <property type="evidence" value="ECO:0007669"/>
    <property type="project" value="InterPro"/>
</dbReference>
<dbReference type="GO" id="GO:1904680">
    <property type="term" value="F:peptide transmembrane transporter activity"/>
    <property type="evidence" value="ECO:0007669"/>
    <property type="project" value="TreeGrafter"/>
</dbReference>
<dbReference type="GO" id="GO:0015833">
    <property type="term" value="P:peptide transport"/>
    <property type="evidence" value="ECO:0007669"/>
    <property type="project" value="TreeGrafter"/>
</dbReference>
<dbReference type="GO" id="GO:0042597">
    <property type="term" value="C:periplasmic space"/>
    <property type="evidence" value="ECO:0007669"/>
    <property type="project" value="UniProtKB-ARBA"/>
</dbReference>
<dbReference type="Gene3D" id="3.40.190.10">
    <property type="entry name" value="Periplasmic binding protein-like II"/>
    <property type="match status" value="1"/>
</dbReference>
<dbReference type="AlphaFoldDB" id="A0A2W1K0D7"/>
<protein>
    <submittedName>
        <fullName evidence="6">Putative D,D-dipeptide-binding periplasmic protein DdpA</fullName>
    </submittedName>
</protein>
<keyword evidence="4" id="KW-0732">Signal</keyword>
<accession>A0A2W1K0D7</accession>
<dbReference type="GO" id="GO:0030313">
    <property type="term" value="C:cell envelope"/>
    <property type="evidence" value="ECO:0007669"/>
    <property type="project" value="UniProtKB-SubCell"/>
</dbReference>
<reference evidence="6 7" key="1">
    <citation type="journal article" date="2018" name="Sci. Rep.">
        <title>A novel species of the marine cyanobacterium Acaryochloris with a unique pigment content and lifestyle.</title>
        <authorList>
            <person name="Partensky F."/>
            <person name="Six C."/>
            <person name="Ratin M."/>
            <person name="Garczarek L."/>
            <person name="Vaulot D."/>
            <person name="Probert I."/>
            <person name="Calteau A."/>
            <person name="Gourvil P."/>
            <person name="Marie D."/>
            <person name="Grebert T."/>
            <person name="Bouchier C."/>
            <person name="Le Panse S."/>
            <person name="Gachenot M."/>
            <person name="Rodriguez F."/>
            <person name="Garrido J.L."/>
        </authorList>
    </citation>
    <scope>NUCLEOTIDE SEQUENCE [LARGE SCALE GENOMIC DNA]</scope>
    <source>
        <strain evidence="6 7">RCC1774</strain>
    </source>
</reference>
<dbReference type="Gene3D" id="3.90.76.10">
    <property type="entry name" value="Dipeptide-binding Protein, Domain 1"/>
    <property type="match status" value="1"/>
</dbReference>
<comment type="subcellular location">
    <subcellularLocation>
        <location evidence="1">Cell envelope</location>
    </subcellularLocation>
</comment>
<dbReference type="PANTHER" id="PTHR30290:SF10">
    <property type="entry name" value="PERIPLASMIC OLIGOPEPTIDE-BINDING PROTEIN-RELATED"/>
    <property type="match status" value="1"/>
</dbReference>
<keyword evidence="7" id="KW-1185">Reference proteome</keyword>
<dbReference type="InterPro" id="IPR039424">
    <property type="entry name" value="SBP_5"/>
</dbReference>
<dbReference type="PANTHER" id="PTHR30290">
    <property type="entry name" value="PERIPLASMIC BINDING COMPONENT OF ABC TRANSPORTER"/>
    <property type="match status" value="1"/>
</dbReference>
<comment type="similarity">
    <text evidence="2">Belongs to the bacterial solute-binding protein 5 family.</text>
</comment>
<sequence>MVVTVGCRQWFSSAPTPSPTPTPSTSPPAITSTLTLGTTAKIRTLDPADAYKVFTGNLLYNLGDRLYTYKEGELVPQLATAMPEVSEDGLEYQIDLRQDVVFHDGTPFDAKAMAFSLQRFIDNGGQPSFLLSDTVEKVDEIASHKLKIRLKKPFVAFPALLAFSGLTPVSPQAYTDQVETFRRSTFVGTGPYRLTSDTLDNLKLTPFDQYWGDPPENKSVTVKRYNNAASLYNAFRSGLVDIAYQSLNPDQIGVLVSTAEQTGDWQTITGPGSNITYLSLNLRDPPLNKIEVRQAIALVIDRQSLQNRISRDQVEPLYSLIPSIYPESKSVFRTAADINPAAQAKERLRAGGYSKSKSIKLTLGYRSNVPSDAPAAQAIKSSIERQLDGLVTVDLESMDSAQAYISQNQGRYNLFMLDYTGDFYDPDTYIQPFLACSKGSEEEGCQTGATVVQGSFYYRERMNQLIDQERQSQDPQERQKIFAEIQDIVAEDVPYIPLWQRREYAFAQDNVKGIRLEPTQHLPFWPLKKS</sequence>
<feature type="domain" description="Solute-binding protein family 5" evidence="5">
    <location>
        <begin position="73"/>
        <end position="439"/>
    </location>
</feature>
<evidence type="ECO:0000313" key="6">
    <source>
        <dbReference type="EMBL" id="PZD73737.1"/>
    </source>
</evidence>
<evidence type="ECO:0000256" key="1">
    <source>
        <dbReference type="ARBA" id="ARBA00004196"/>
    </source>
</evidence>
<evidence type="ECO:0000256" key="4">
    <source>
        <dbReference type="ARBA" id="ARBA00022729"/>
    </source>
</evidence>
<dbReference type="OrthoDB" id="9796817at2"/>
<comment type="caution">
    <text evidence="6">The sequence shown here is derived from an EMBL/GenBank/DDBJ whole genome shotgun (WGS) entry which is preliminary data.</text>
</comment>
<dbReference type="CDD" id="cd08519">
    <property type="entry name" value="PBP2_NikA_DppA_OppA_like_20"/>
    <property type="match status" value="1"/>
</dbReference>
<evidence type="ECO:0000313" key="7">
    <source>
        <dbReference type="Proteomes" id="UP000248857"/>
    </source>
</evidence>
<organism evidence="6 7">
    <name type="scientific">Acaryochloris thomasi RCC1774</name>
    <dbReference type="NCBI Taxonomy" id="1764569"/>
    <lineage>
        <taxon>Bacteria</taxon>
        <taxon>Bacillati</taxon>
        <taxon>Cyanobacteriota</taxon>
        <taxon>Cyanophyceae</taxon>
        <taxon>Acaryochloridales</taxon>
        <taxon>Acaryochloridaceae</taxon>
        <taxon>Acaryochloris</taxon>
        <taxon>Acaryochloris thomasi</taxon>
    </lineage>
</organism>
<evidence type="ECO:0000256" key="3">
    <source>
        <dbReference type="ARBA" id="ARBA00022448"/>
    </source>
</evidence>
<dbReference type="Pfam" id="PF00496">
    <property type="entry name" value="SBP_bac_5"/>
    <property type="match status" value="1"/>
</dbReference>
<dbReference type="SUPFAM" id="SSF53850">
    <property type="entry name" value="Periplasmic binding protein-like II"/>
    <property type="match status" value="1"/>
</dbReference>
<proteinExistence type="inferred from homology"/>
<dbReference type="InterPro" id="IPR030678">
    <property type="entry name" value="Peptide/Ni-bd"/>
</dbReference>
<name>A0A2W1K0D7_9CYAN</name>
<evidence type="ECO:0000256" key="2">
    <source>
        <dbReference type="ARBA" id="ARBA00005695"/>
    </source>
</evidence>
<dbReference type="Proteomes" id="UP000248857">
    <property type="component" value="Unassembled WGS sequence"/>
</dbReference>
<dbReference type="Gene3D" id="3.10.105.10">
    <property type="entry name" value="Dipeptide-binding Protein, Domain 3"/>
    <property type="match status" value="1"/>
</dbReference>
<keyword evidence="3" id="KW-0813">Transport</keyword>
<dbReference type="InterPro" id="IPR000914">
    <property type="entry name" value="SBP_5_dom"/>
</dbReference>
<dbReference type="PIRSF" id="PIRSF002741">
    <property type="entry name" value="MppA"/>
    <property type="match status" value="1"/>
</dbReference>
<dbReference type="EMBL" id="PQWO01000004">
    <property type="protein sequence ID" value="PZD73737.1"/>
    <property type="molecule type" value="Genomic_DNA"/>
</dbReference>
<evidence type="ECO:0000259" key="5">
    <source>
        <dbReference type="Pfam" id="PF00496"/>
    </source>
</evidence>
<gene>
    <name evidence="6" type="primary">ddpA</name>
    <name evidence="6" type="ORF">C1752_01710</name>
</gene>